<evidence type="ECO:0000313" key="3">
    <source>
        <dbReference type="Proteomes" id="UP000541558"/>
    </source>
</evidence>
<feature type="compositionally biased region" description="Low complexity" evidence="1">
    <location>
        <begin position="164"/>
        <end position="179"/>
    </location>
</feature>
<name>A0A8H5EVN9_9AGAR</name>
<gene>
    <name evidence="2" type="ORF">D9611_010241</name>
</gene>
<evidence type="ECO:0000256" key="1">
    <source>
        <dbReference type="SAM" id="MobiDB-lite"/>
    </source>
</evidence>
<dbReference type="AlphaFoldDB" id="A0A8H5EVN9"/>
<dbReference type="Proteomes" id="UP000541558">
    <property type="component" value="Unassembled WGS sequence"/>
</dbReference>
<organism evidence="2 3">
    <name type="scientific">Ephemerocybe angulata</name>
    <dbReference type="NCBI Taxonomy" id="980116"/>
    <lineage>
        <taxon>Eukaryota</taxon>
        <taxon>Fungi</taxon>
        <taxon>Dikarya</taxon>
        <taxon>Basidiomycota</taxon>
        <taxon>Agaricomycotina</taxon>
        <taxon>Agaricomycetes</taxon>
        <taxon>Agaricomycetidae</taxon>
        <taxon>Agaricales</taxon>
        <taxon>Agaricineae</taxon>
        <taxon>Psathyrellaceae</taxon>
        <taxon>Ephemerocybe</taxon>
    </lineage>
</organism>
<evidence type="ECO:0000313" key="2">
    <source>
        <dbReference type="EMBL" id="KAF5313738.1"/>
    </source>
</evidence>
<feature type="compositionally biased region" description="Acidic residues" evidence="1">
    <location>
        <begin position="68"/>
        <end position="83"/>
    </location>
</feature>
<accession>A0A8H5EVN9</accession>
<dbReference type="EMBL" id="JAACJK010000223">
    <property type="protein sequence ID" value="KAF5313738.1"/>
    <property type="molecule type" value="Genomic_DNA"/>
</dbReference>
<feature type="compositionally biased region" description="Basic and acidic residues" evidence="1">
    <location>
        <begin position="46"/>
        <end position="65"/>
    </location>
</feature>
<keyword evidence="3" id="KW-1185">Reference proteome</keyword>
<comment type="caution">
    <text evidence="2">The sequence shown here is derived from an EMBL/GenBank/DDBJ whole genome shotgun (WGS) entry which is preliminary data.</text>
</comment>
<reference evidence="2 3" key="1">
    <citation type="journal article" date="2020" name="ISME J.">
        <title>Uncovering the hidden diversity of litter-decomposition mechanisms in mushroom-forming fungi.</title>
        <authorList>
            <person name="Floudas D."/>
            <person name="Bentzer J."/>
            <person name="Ahren D."/>
            <person name="Johansson T."/>
            <person name="Persson P."/>
            <person name="Tunlid A."/>
        </authorList>
    </citation>
    <scope>NUCLEOTIDE SEQUENCE [LARGE SCALE GENOMIC DNA]</scope>
    <source>
        <strain evidence="2 3">CBS 175.51</strain>
    </source>
</reference>
<feature type="region of interest" description="Disordered" evidence="1">
    <location>
        <begin position="164"/>
        <end position="199"/>
    </location>
</feature>
<sequence length="217" mass="24829">MPLRRKLTARQDPGYYEVDDCWGEPVKVWTSSEAYWKWLKEEDEESERREEKERQEREERRERGEYSSAEDDESDDDNDEDDRSDWIFPNTIEIDDTAPAWEGADITTGDIRRVLDLISDTLPPALQSALHCGFDSPALQTPTHLSTAAKLPQVLPQAIRPARPAAIRPASSTASTSRSASKKPHRMEPPRRQGLRAPELLVRTERAVKLYRICKAS</sequence>
<feature type="region of interest" description="Disordered" evidence="1">
    <location>
        <begin position="40"/>
        <end position="91"/>
    </location>
</feature>
<proteinExistence type="predicted"/>
<protein>
    <submittedName>
        <fullName evidence="2">Uncharacterized protein</fullName>
    </submittedName>
</protein>